<dbReference type="GO" id="GO:0006415">
    <property type="term" value="P:translational termination"/>
    <property type="evidence" value="ECO:0007669"/>
    <property type="project" value="UniProtKB-UniRule"/>
</dbReference>
<dbReference type="KEGG" id="knv:Pan216_12150"/>
<evidence type="ECO:0000256" key="2">
    <source>
        <dbReference type="ARBA" id="ARBA00022917"/>
    </source>
</evidence>
<keyword evidence="7" id="KW-1185">Reference proteome</keyword>
<accession>A0A518B077</accession>
<proteinExistence type="inferred from homology"/>
<sequence length="185" mass="20728">MDSDEIQLDAEERMQKAVDYFRDELVGIRTGRASPGLVESVRVDYYGSPTPLKQIASVSAPEAQLLVIRPFDANALKEIEKAILASDLGLTPNNDGKVIRLNVPSLSGEQRKRLASRVRDLAEEAKVAIRNIRRDGNKNADAAEKSKEMSEDDRDQLKDEIQKLTKEYEKNVSDLAERKTAEVME</sequence>
<dbReference type="HAMAP" id="MF_00040">
    <property type="entry name" value="RRF"/>
    <property type="match status" value="1"/>
</dbReference>
<evidence type="ECO:0000313" key="7">
    <source>
        <dbReference type="Proteomes" id="UP000317093"/>
    </source>
</evidence>
<keyword evidence="3" id="KW-0963">Cytoplasm</keyword>
<dbReference type="PANTHER" id="PTHR20982">
    <property type="entry name" value="RIBOSOME RECYCLING FACTOR"/>
    <property type="match status" value="1"/>
</dbReference>
<dbReference type="SUPFAM" id="SSF55194">
    <property type="entry name" value="Ribosome recycling factor, RRF"/>
    <property type="match status" value="1"/>
</dbReference>
<evidence type="ECO:0000313" key="6">
    <source>
        <dbReference type="EMBL" id="QDU60376.1"/>
    </source>
</evidence>
<dbReference type="GO" id="GO:0005737">
    <property type="term" value="C:cytoplasm"/>
    <property type="evidence" value="ECO:0007669"/>
    <property type="project" value="UniProtKB-SubCell"/>
</dbReference>
<dbReference type="OrthoDB" id="9804006at2"/>
<dbReference type="InterPro" id="IPR002661">
    <property type="entry name" value="Ribosome_recyc_fac"/>
</dbReference>
<dbReference type="GO" id="GO:0043023">
    <property type="term" value="F:ribosomal large subunit binding"/>
    <property type="evidence" value="ECO:0007669"/>
    <property type="project" value="TreeGrafter"/>
</dbReference>
<comment type="function">
    <text evidence="3">Responsible for the release of ribosomes from messenger RNA at the termination of protein biosynthesis. May increase the efficiency of translation by recycling ribosomes from one round of translation to another.</text>
</comment>
<feature type="domain" description="Ribosome recycling factor" evidence="5">
    <location>
        <begin position="21"/>
        <end position="184"/>
    </location>
</feature>
<dbReference type="EMBL" id="CP036279">
    <property type="protein sequence ID" value="QDU60376.1"/>
    <property type="molecule type" value="Genomic_DNA"/>
</dbReference>
<dbReference type="CDD" id="cd00520">
    <property type="entry name" value="RRF"/>
    <property type="match status" value="1"/>
</dbReference>
<dbReference type="RefSeq" id="WP_145256121.1">
    <property type="nucleotide sequence ID" value="NZ_CP036279.1"/>
</dbReference>
<evidence type="ECO:0000256" key="1">
    <source>
        <dbReference type="ARBA" id="ARBA00005912"/>
    </source>
</evidence>
<keyword evidence="2 3" id="KW-0648">Protein biosynthesis</keyword>
<evidence type="ECO:0000259" key="5">
    <source>
        <dbReference type="Pfam" id="PF01765"/>
    </source>
</evidence>
<dbReference type="Pfam" id="PF01765">
    <property type="entry name" value="RRF"/>
    <property type="match status" value="1"/>
</dbReference>
<dbReference type="FunFam" id="3.30.1360.40:FF:000001">
    <property type="entry name" value="Ribosome-recycling factor"/>
    <property type="match status" value="1"/>
</dbReference>
<comment type="similarity">
    <text evidence="1 3">Belongs to the RRF family.</text>
</comment>
<dbReference type="AlphaFoldDB" id="A0A518B077"/>
<dbReference type="Proteomes" id="UP000317093">
    <property type="component" value="Chromosome"/>
</dbReference>
<dbReference type="InterPro" id="IPR036191">
    <property type="entry name" value="RRF_sf"/>
</dbReference>
<protein>
    <recommendedName>
        <fullName evidence="3">Ribosome-recycling factor</fullName>
        <shortName evidence="3">RRF</shortName>
    </recommendedName>
    <alternativeName>
        <fullName evidence="3">Ribosome-releasing factor</fullName>
    </alternativeName>
</protein>
<dbReference type="Gene3D" id="1.10.132.20">
    <property type="entry name" value="Ribosome-recycling factor"/>
    <property type="match status" value="1"/>
</dbReference>
<dbReference type="PANTHER" id="PTHR20982:SF3">
    <property type="entry name" value="MITOCHONDRIAL RIBOSOME RECYCLING FACTOR PSEUDO 1"/>
    <property type="match status" value="1"/>
</dbReference>
<reference evidence="6 7" key="1">
    <citation type="submission" date="2019-02" db="EMBL/GenBank/DDBJ databases">
        <title>Deep-cultivation of Planctomycetes and their phenomic and genomic characterization uncovers novel biology.</title>
        <authorList>
            <person name="Wiegand S."/>
            <person name="Jogler M."/>
            <person name="Boedeker C."/>
            <person name="Pinto D."/>
            <person name="Vollmers J."/>
            <person name="Rivas-Marin E."/>
            <person name="Kohn T."/>
            <person name="Peeters S.H."/>
            <person name="Heuer A."/>
            <person name="Rast P."/>
            <person name="Oberbeckmann S."/>
            <person name="Bunk B."/>
            <person name="Jeske O."/>
            <person name="Meyerdierks A."/>
            <person name="Storesund J.E."/>
            <person name="Kallscheuer N."/>
            <person name="Luecker S."/>
            <person name="Lage O.M."/>
            <person name="Pohl T."/>
            <person name="Merkel B.J."/>
            <person name="Hornburger P."/>
            <person name="Mueller R.-W."/>
            <person name="Bruemmer F."/>
            <person name="Labrenz M."/>
            <person name="Spormann A.M."/>
            <person name="Op den Camp H."/>
            <person name="Overmann J."/>
            <person name="Amann R."/>
            <person name="Jetten M.S.M."/>
            <person name="Mascher T."/>
            <person name="Medema M.H."/>
            <person name="Devos D.P."/>
            <person name="Kaster A.-K."/>
            <person name="Ovreas L."/>
            <person name="Rohde M."/>
            <person name="Galperin M.Y."/>
            <person name="Jogler C."/>
        </authorList>
    </citation>
    <scope>NUCLEOTIDE SEQUENCE [LARGE SCALE GENOMIC DNA]</scope>
    <source>
        <strain evidence="6 7">Pan216</strain>
    </source>
</reference>
<gene>
    <name evidence="3 6" type="primary">frr</name>
    <name evidence="6" type="ORF">Pan216_12150</name>
</gene>
<evidence type="ECO:0000256" key="4">
    <source>
        <dbReference type="SAM" id="MobiDB-lite"/>
    </source>
</evidence>
<organism evidence="6 7">
    <name type="scientific">Kolteria novifilia</name>
    <dbReference type="NCBI Taxonomy" id="2527975"/>
    <lineage>
        <taxon>Bacteria</taxon>
        <taxon>Pseudomonadati</taxon>
        <taxon>Planctomycetota</taxon>
        <taxon>Planctomycetia</taxon>
        <taxon>Kolteriales</taxon>
        <taxon>Kolteriaceae</taxon>
        <taxon>Kolteria</taxon>
    </lineage>
</organism>
<feature type="region of interest" description="Disordered" evidence="4">
    <location>
        <begin position="135"/>
        <end position="157"/>
    </location>
</feature>
<comment type="subcellular location">
    <subcellularLocation>
        <location evidence="3">Cytoplasm</location>
    </subcellularLocation>
</comment>
<evidence type="ECO:0000256" key="3">
    <source>
        <dbReference type="HAMAP-Rule" id="MF_00040"/>
    </source>
</evidence>
<dbReference type="NCBIfam" id="TIGR00496">
    <property type="entry name" value="frr"/>
    <property type="match status" value="1"/>
</dbReference>
<name>A0A518B077_9BACT</name>
<dbReference type="InterPro" id="IPR023584">
    <property type="entry name" value="Ribosome_recyc_fac_dom"/>
</dbReference>
<dbReference type="Gene3D" id="3.30.1360.40">
    <property type="match status" value="1"/>
</dbReference>